<keyword evidence="6" id="KW-0560">Oxidoreductase</keyword>
<dbReference type="PRINTS" id="PR00368">
    <property type="entry name" value="FADPNR"/>
</dbReference>
<dbReference type="InterPro" id="IPR051473">
    <property type="entry name" value="P2Ox-like"/>
</dbReference>
<dbReference type="RefSeq" id="WP_214173302.1">
    <property type="nucleotide sequence ID" value="NZ_JAHCVJ010000013.1"/>
</dbReference>
<evidence type="ECO:0000256" key="4">
    <source>
        <dbReference type="ARBA" id="ARBA00022723"/>
    </source>
</evidence>
<protein>
    <submittedName>
        <fullName evidence="10">NAD-dependent epimerase/dehydratase family protein</fullName>
    </submittedName>
</protein>
<dbReference type="GO" id="GO:0016491">
    <property type="term" value="F:oxidoreductase activity"/>
    <property type="evidence" value="ECO:0007669"/>
    <property type="project" value="UniProtKB-KW"/>
</dbReference>
<dbReference type="InterPro" id="IPR036188">
    <property type="entry name" value="FAD/NAD-bd_sf"/>
</dbReference>
<dbReference type="InterPro" id="IPR036291">
    <property type="entry name" value="NAD(P)-bd_dom_sf"/>
</dbReference>
<dbReference type="PANTHER" id="PTHR42784:SF1">
    <property type="entry name" value="PYRANOSE 2-OXIDASE"/>
    <property type="match status" value="1"/>
</dbReference>
<evidence type="ECO:0000259" key="9">
    <source>
        <dbReference type="PROSITE" id="PS51379"/>
    </source>
</evidence>
<evidence type="ECO:0000256" key="7">
    <source>
        <dbReference type="ARBA" id="ARBA00023004"/>
    </source>
</evidence>
<dbReference type="GO" id="GO:0051536">
    <property type="term" value="F:iron-sulfur cluster binding"/>
    <property type="evidence" value="ECO:0007669"/>
    <property type="project" value="UniProtKB-KW"/>
</dbReference>
<dbReference type="PANTHER" id="PTHR42784">
    <property type="entry name" value="PYRANOSE 2-OXIDASE"/>
    <property type="match status" value="1"/>
</dbReference>
<gene>
    <name evidence="10" type="ORF">KI809_19655</name>
</gene>
<dbReference type="GO" id="GO:0046872">
    <property type="term" value="F:metal ion binding"/>
    <property type="evidence" value="ECO:0007669"/>
    <property type="project" value="UniProtKB-KW"/>
</dbReference>
<dbReference type="Pfam" id="PF01370">
    <property type="entry name" value="Epimerase"/>
    <property type="match status" value="1"/>
</dbReference>
<evidence type="ECO:0000256" key="2">
    <source>
        <dbReference type="ARBA" id="ARBA00010790"/>
    </source>
</evidence>
<keyword evidence="7" id="KW-0408">Iron</keyword>
<evidence type="ECO:0000256" key="5">
    <source>
        <dbReference type="ARBA" id="ARBA00022827"/>
    </source>
</evidence>
<evidence type="ECO:0000256" key="6">
    <source>
        <dbReference type="ARBA" id="ARBA00023002"/>
    </source>
</evidence>
<keyword evidence="8" id="KW-0411">Iron-sulfur</keyword>
<evidence type="ECO:0000256" key="1">
    <source>
        <dbReference type="ARBA" id="ARBA00001974"/>
    </source>
</evidence>
<dbReference type="SUPFAM" id="SSF51735">
    <property type="entry name" value="NAD(P)-binding Rossmann-fold domains"/>
    <property type="match status" value="1"/>
</dbReference>
<dbReference type="InterPro" id="IPR017900">
    <property type="entry name" value="4Fe4S_Fe_S_CS"/>
</dbReference>
<dbReference type="InterPro" id="IPR017896">
    <property type="entry name" value="4Fe4S_Fe-S-bd"/>
</dbReference>
<feature type="domain" description="4Fe-4S ferredoxin-type" evidence="9">
    <location>
        <begin position="192"/>
        <end position="222"/>
    </location>
</feature>
<sequence>MICIVGSGPAGISAAVPLVKSGQKVLMLDAGLTLEPDIQEVVTRMKGLDKSLWRPEDLEVIRGRMQATSDGVPLKYAFGSYFPYRGAEEGLALVRRNAGLQPSFARGGLSNLWGGAILANSNEDITDWPVSLKDLEPHYRALHDFMPLAGARDELELSFPLYADPVELPVSRQADRLLRDLRKAGVPGLSFGRSRLAVNKGCVACGLCLYGCPYGLIYNTAETLSELCSRPNFSYLPATIVRRVEETGQGVIIEAENSDGTARFHADALFLAAGALSSTRIILQSLEAYEHSVPLLNSQYFLFPLLRPERTPGAVSEELHSLAQVFLEISDSELSPHTVHLQCYTYNDLFRKALQQPLGSLAKFLPLEPIVERLLLVQGYLHSNHSTPMHLTLRRDSLELSGQPDAHIRGIIKGVMKKLRAIGLPFAPKIGIPGQGFHSGGSLPMRHAPAPFESDIWGRPAGFAKVHVVDAAVLPSIPATTVTYTAMANAHRIASEYTATPRTSRGKQRCAVTGATGYVGKAIAAYLREQGLEVIPLAREVIGAGREYSLEGPVTPETLKGIDLLVHAAYDFAITDEDSLQRVNVEGSSRLFAAAKEAGVKKIVLISSLSAFAGCRSAYGRTKLAIETVATAYGAAIIRPGLVYGSMPGGMVGALRRLSGKKIVPVAGNGGQLLYLTHQEDLGRLVHYLLTTQSALPEGPIAAAAAKPLSIREIIDRLAGRSHVFIPIAAPVLLNGLRLLEALGHSSRLRSDSLVSLLTPAPPPDFSPLVATGVTFRPFAPHAPHQKVNP</sequence>
<keyword evidence="5" id="KW-0274">FAD</keyword>
<dbReference type="Gene3D" id="3.40.50.720">
    <property type="entry name" value="NAD(P)-binding Rossmann-like Domain"/>
    <property type="match status" value="1"/>
</dbReference>
<dbReference type="SUPFAM" id="SSF51905">
    <property type="entry name" value="FAD/NAD(P)-binding domain"/>
    <property type="match status" value="1"/>
</dbReference>
<reference evidence="10 11" key="1">
    <citation type="submission" date="2021-05" db="EMBL/GenBank/DDBJ databases">
        <title>The draft genome of Geobacter pelophilus DSM 12255.</title>
        <authorList>
            <person name="Xu Z."/>
            <person name="Masuda Y."/>
            <person name="Itoh H."/>
            <person name="Senoo K."/>
        </authorList>
    </citation>
    <scope>NUCLEOTIDE SEQUENCE [LARGE SCALE GENOMIC DNA]</scope>
    <source>
        <strain evidence="10 11">DSM 12255</strain>
    </source>
</reference>
<keyword evidence="4" id="KW-0479">Metal-binding</keyword>
<dbReference type="PROSITE" id="PS00198">
    <property type="entry name" value="4FE4S_FER_1"/>
    <property type="match status" value="1"/>
</dbReference>
<organism evidence="10 11">
    <name type="scientific">Geoanaerobacter pelophilus</name>
    <dbReference type="NCBI Taxonomy" id="60036"/>
    <lineage>
        <taxon>Bacteria</taxon>
        <taxon>Pseudomonadati</taxon>
        <taxon>Thermodesulfobacteriota</taxon>
        <taxon>Desulfuromonadia</taxon>
        <taxon>Geobacterales</taxon>
        <taxon>Geobacteraceae</taxon>
        <taxon>Geoanaerobacter</taxon>
    </lineage>
</organism>
<proteinExistence type="inferred from homology"/>
<dbReference type="AlphaFoldDB" id="A0AAW4LDL7"/>
<evidence type="ECO:0000313" key="11">
    <source>
        <dbReference type="Proteomes" id="UP000811899"/>
    </source>
</evidence>
<dbReference type="InterPro" id="IPR001509">
    <property type="entry name" value="Epimerase_deHydtase"/>
</dbReference>
<comment type="similarity">
    <text evidence="2">Belongs to the GMC oxidoreductase family.</text>
</comment>
<comment type="caution">
    <text evidence="10">The sequence shown here is derived from an EMBL/GenBank/DDBJ whole genome shotgun (WGS) entry which is preliminary data.</text>
</comment>
<dbReference type="Proteomes" id="UP000811899">
    <property type="component" value="Unassembled WGS sequence"/>
</dbReference>
<keyword evidence="3" id="KW-0285">Flavoprotein</keyword>
<evidence type="ECO:0000256" key="8">
    <source>
        <dbReference type="ARBA" id="ARBA00023014"/>
    </source>
</evidence>
<evidence type="ECO:0000313" key="10">
    <source>
        <dbReference type="EMBL" id="MBT0666531.1"/>
    </source>
</evidence>
<dbReference type="Gene3D" id="3.50.50.60">
    <property type="entry name" value="FAD/NAD(P)-binding domain"/>
    <property type="match status" value="1"/>
</dbReference>
<keyword evidence="11" id="KW-1185">Reference proteome</keyword>
<name>A0AAW4LDL7_9BACT</name>
<accession>A0AAW4LDL7</accession>
<dbReference type="EMBL" id="JAHCVJ010000013">
    <property type="protein sequence ID" value="MBT0666531.1"/>
    <property type="molecule type" value="Genomic_DNA"/>
</dbReference>
<dbReference type="PROSITE" id="PS51379">
    <property type="entry name" value="4FE4S_FER_2"/>
    <property type="match status" value="1"/>
</dbReference>
<comment type="cofactor">
    <cofactor evidence="1">
        <name>FAD</name>
        <dbReference type="ChEBI" id="CHEBI:57692"/>
    </cofactor>
</comment>
<evidence type="ECO:0000256" key="3">
    <source>
        <dbReference type="ARBA" id="ARBA00022630"/>
    </source>
</evidence>